<protein>
    <recommendedName>
        <fullName evidence="3">F-box domain-containing protein</fullName>
    </recommendedName>
</protein>
<evidence type="ECO:0000313" key="1">
    <source>
        <dbReference type="EMBL" id="KAK7052937.1"/>
    </source>
</evidence>
<name>A0AAW0DMH1_9AGAR</name>
<organism evidence="1 2">
    <name type="scientific">Paramarasmius palmivorus</name>
    <dbReference type="NCBI Taxonomy" id="297713"/>
    <lineage>
        <taxon>Eukaryota</taxon>
        <taxon>Fungi</taxon>
        <taxon>Dikarya</taxon>
        <taxon>Basidiomycota</taxon>
        <taxon>Agaricomycotina</taxon>
        <taxon>Agaricomycetes</taxon>
        <taxon>Agaricomycetidae</taxon>
        <taxon>Agaricales</taxon>
        <taxon>Marasmiineae</taxon>
        <taxon>Marasmiaceae</taxon>
        <taxon>Paramarasmius</taxon>
    </lineage>
</organism>
<keyword evidence="2" id="KW-1185">Reference proteome</keyword>
<dbReference type="AlphaFoldDB" id="A0AAW0DMH1"/>
<proteinExistence type="predicted"/>
<reference evidence="1 2" key="1">
    <citation type="submission" date="2024-01" db="EMBL/GenBank/DDBJ databases">
        <title>A draft genome for a cacao thread blight-causing isolate of Paramarasmius palmivorus.</title>
        <authorList>
            <person name="Baruah I.K."/>
            <person name="Bukari Y."/>
            <person name="Amoako-Attah I."/>
            <person name="Meinhardt L.W."/>
            <person name="Bailey B.A."/>
            <person name="Cohen S.P."/>
        </authorList>
    </citation>
    <scope>NUCLEOTIDE SEQUENCE [LARGE SCALE GENOMIC DNA]</scope>
    <source>
        <strain evidence="1 2">GH-12</strain>
    </source>
</reference>
<comment type="caution">
    <text evidence="1">The sequence shown here is derived from an EMBL/GenBank/DDBJ whole genome shotgun (WGS) entry which is preliminary data.</text>
</comment>
<evidence type="ECO:0000313" key="2">
    <source>
        <dbReference type="Proteomes" id="UP001383192"/>
    </source>
</evidence>
<dbReference type="Proteomes" id="UP001383192">
    <property type="component" value="Unassembled WGS sequence"/>
</dbReference>
<gene>
    <name evidence="1" type="ORF">VNI00_004257</name>
</gene>
<accession>A0AAW0DMH1</accession>
<sequence>MQQGIQLETLLTIFNVVRSWWYKKTKKRTVGSLRMPENASSRLPHEVLDTILENLRQDSQSLRQCALAARCLLPVAQRVIFCTVYLAENEPNSSDVDMMARFHRLLDLSPHLAKYVTEATILLHPTEWTDNLSEHPLSLIIPQLHSLRWLSFNFGNTINPMTFHQLHTLLGGSSIPRIRSLRTNFLYVASMGDLARICDWLAEGGDLQELQFEHVDISDTTSPVNTGYHSRSATAAQLKKLTISHRLKDIDSFLEWAISSESCLRFDELRELTVGDLTDQSSEHLLRILHTARSSIRQITFDTKVPSLSSIAFESFSALRSIAYHVIVPEESSLREWTNILAQHKELSLDSFIVNVNTYRRRADDPWTGLLNQPWKELEAAFMINTKRKKLEMRLGFSPTKVDIGMIEECFPLSHTPSHVARERLVVKQSIIFVEANMVKEQQWEYKPGYLEWKNTSEQEAPLPSGVSS</sequence>
<evidence type="ECO:0008006" key="3">
    <source>
        <dbReference type="Google" id="ProtNLM"/>
    </source>
</evidence>
<dbReference type="EMBL" id="JAYKXP010000011">
    <property type="protein sequence ID" value="KAK7052937.1"/>
    <property type="molecule type" value="Genomic_DNA"/>
</dbReference>